<dbReference type="InterPro" id="IPR036388">
    <property type="entry name" value="WH-like_DNA-bd_sf"/>
</dbReference>
<feature type="domain" description="RNA polymerase sigma-70 region 2" evidence="6">
    <location>
        <begin position="37"/>
        <end position="104"/>
    </location>
</feature>
<dbReference type="NCBIfam" id="NF004113">
    <property type="entry name" value="PRK05602.1"/>
    <property type="match status" value="1"/>
</dbReference>
<dbReference type="InterPro" id="IPR013249">
    <property type="entry name" value="RNA_pol_sigma70_r4_t2"/>
</dbReference>
<feature type="domain" description="RNA polymerase sigma factor 70 region 4 type 2" evidence="7">
    <location>
        <begin position="133"/>
        <end position="184"/>
    </location>
</feature>
<dbReference type="InterPro" id="IPR014284">
    <property type="entry name" value="RNA_pol_sigma-70_dom"/>
</dbReference>
<evidence type="ECO:0000313" key="8">
    <source>
        <dbReference type="EMBL" id="MEE2567304.1"/>
    </source>
</evidence>
<dbReference type="InterPro" id="IPR007627">
    <property type="entry name" value="RNA_pol_sigma70_r2"/>
</dbReference>
<comment type="similarity">
    <text evidence="1">Belongs to the sigma-70 factor family. ECF subfamily.</text>
</comment>
<evidence type="ECO:0000259" key="6">
    <source>
        <dbReference type="Pfam" id="PF04542"/>
    </source>
</evidence>
<gene>
    <name evidence="8" type="ORF">V0U35_11510</name>
</gene>
<evidence type="ECO:0000256" key="1">
    <source>
        <dbReference type="ARBA" id="ARBA00010641"/>
    </source>
</evidence>
<proteinExistence type="inferred from homology"/>
<dbReference type="RefSeq" id="WP_330196865.1">
    <property type="nucleotide sequence ID" value="NZ_JAZDRO010000005.1"/>
</dbReference>
<dbReference type="Gene3D" id="1.10.1740.10">
    <property type="match status" value="1"/>
</dbReference>
<reference evidence="8 9" key="1">
    <citation type="submission" date="2024-01" db="EMBL/GenBank/DDBJ databases">
        <title>Hyphobacterium bacterium isolated from marine sediment.</title>
        <authorList>
            <person name="Zhao S."/>
        </authorList>
    </citation>
    <scope>NUCLEOTIDE SEQUENCE [LARGE SCALE GENOMIC DNA]</scope>
    <source>
        <strain evidence="8 9">Y60-23</strain>
    </source>
</reference>
<evidence type="ECO:0000256" key="2">
    <source>
        <dbReference type="ARBA" id="ARBA00023015"/>
    </source>
</evidence>
<sequence>MASDAGRNSGPDTVPSDPDVELIVRLAAGDPSAARTLMERRLPRILGLARRMLNDPVEAEDVAQETFLRVWKAADRWRPGEAKVETWMSRIAINLCYDRLRKRRETLMETLPERPSTDAPADAMIGAGETAQVVLAALNTLPDRQRLAMELCHYQEMGNIEAAEVMDISVEALESLLSRARRKLRETLARQADELMSGFAALSGEG</sequence>
<evidence type="ECO:0000259" key="7">
    <source>
        <dbReference type="Pfam" id="PF08281"/>
    </source>
</evidence>
<dbReference type="InterPro" id="IPR013325">
    <property type="entry name" value="RNA_pol_sigma_r2"/>
</dbReference>
<dbReference type="SUPFAM" id="SSF88659">
    <property type="entry name" value="Sigma3 and sigma4 domains of RNA polymerase sigma factors"/>
    <property type="match status" value="1"/>
</dbReference>
<evidence type="ECO:0000313" key="9">
    <source>
        <dbReference type="Proteomes" id="UP001310692"/>
    </source>
</evidence>
<evidence type="ECO:0000256" key="3">
    <source>
        <dbReference type="ARBA" id="ARBA00023082"/>
    </source>
</evidence>
<evidence type="ECO:0000256" key="4">
    <source>
        <dbReference type="ARBA" id="ARBA00023125"/>
    </source>
</evidence>
<dbReference type="InterPro" id="IPR013324">
    <property type="entry name" value="RNA_pol_sigma_r3/r4-like"/>
</dbReference>
<evidence type="ECO:0000256" key="5">
    <source>
        <dbReference type="ARBA" id="ARBA00023163"/>
    </source>
</evidence>
<dbReference type="SUPFAM" id="SSF88946">
    <property type="entry name" value="Sigma2 domain of RNA polymerase sigma factors"/>
    <property type="match status" value="1"/>
</dbReference>
<dbReference type="PANTHER" id="PTHR43133">
    <property type="entry name" value="RNA POLYMERASE ECF-TYPE SIGMA FACTO"/>
    <property type="match status" value="1"/>
</dbReference>
<keyword evidence="3" id="KW-0731">Sigma factor</keyword>
<dbReference type="EMBL" id="JAZDRO010000005">
    <property type="protein sequence ID" value="MEE2567304.1"/>
    <property type="molecule type" value="Genomic_DNA"/>
</dbReference>
<keyword evidence="9" id="KW-1185">Reference proteome</keyword>
<keyword evidence="4" id="KW-0238">DNA-binding</keyword>
<comment type="caution">
    <text evidence="8">The sequence shown here is derived from an EMBL/GenBank/DDBJ whole genome shotgun (WGS) entry which is preliminary data.</text>
</comment>
<dbReference type="InterPro" id="IPR039425">
    <property type="entry name" value="RNA_pol_sigma-70-like"/>
</dbReference>
<accession>A0ABU7M0F6</accession>
<dbReference type="Proteomes" id="UP001310692">
    <property type="component" value="Unassembled WGS sequence"/>
</dbReference>
<keyword evidence="2" id="KW-0805">Transcription regulation</keyword>
<keyword evidence="5" id="KW-0804">Transcription</keyword>
<protein>
    <submittedName>
        <fullName evidence="8">RNA polymerase sigma factor</fullName>
    </submittedName>
</protein>
<dbReference type="CDD" id="cd06171">
    <property type="entry name" value="Sigma70_r4"/>
    <property type="match status" value="1"/>
</dbReference>
<dbReference type="Pfam" id="PF08281">
    <property type="entry name" value="Sigma70_r4_2"/>
    <property type="match status" value="1"/>
</dbReference>
<organism evidence="8 9">
    <name type="scientific">Hyphobacterium marinum</name>
    <dbReference type="NCBI Taxonomy" id="3116574"/>
    <lineage>
        <taxon>Bacteria</taxon>
        <taxon>Pseudomonadati</taxon>
        <taxon>Pseudomonadota</taxon>
        <taxon>Alphaproteobacteria</taxon>
        <taxon>Maricaulales</taxon>
        <taxon>Maricaulaceae</taxon>
        <taxon>Hyphobacterium</taxon>
    </lineage>
</organism>
<dbReference type="PANTHER" id="PTHR43133:SF8">
    <property type="entry name" value="RNA POLYMERASE SIGMA FACTOR HI_1459-RELATED"/>
    <property type="match status" value="1"/>
</dbReference>
<name>A0ABU7M0F6_9PROT</name>
<dbReference type="Pfam" id="PF04542">
    <property type="entry name" value="Sigma70_r2"/>
    <property type="match status" value="1"/>
</dbReference>
<dbReference type="NCBIfam" id="TIGR02937">
    <property type="entry name" value="sigma70-ECF"/>
    <property type="match status" value="1"/>
</dbReference>
<dbReference type="Gene3D" id="1.10.10.10">
    <property type="entry name" value="Winged helix-like DNA-binding domain superfamily/Winged helix DNA-binding domain"/>
    <property type="match status" value="1"/>
</dbReference>